<name>A0ABT2GW41_9MICO</name>
<evidence type="ECO:0000313" key="2">
    <source>
        <dbReference type="EMBL" id="MCS5732180.1"/>
    </source>
</evidence>
<keyword evidence="3" id="KW-1185">Reference proteome</keyword>
<gene>
    <name evidence="2" type="ORF">N1032_00290</name>
</gene>
<sequence length="410" mass="42515">MTGSPEGSGMTSDATSGVGATALSGRELVGFEGLAERLPTPPFPREDDAGVIAARLRDVLGVPASSGTTIVREGESWTRDGIDGVALSWNAGWGPDTQAWLLRPAGETGPLPGVVALHCHSDVKYFGKEKIADGPGETAPEVQRLRSQSYGGRAMANEIARSGASVLVHDVFGWGSRRFPVSGMSARSERYAALAEAAAAVAGSGAGAGAEAVGAGALLGEAERYEIHAAPYEDAVAKVLGLLGTSWGGVVVSEDLLAARLLADRADVAPGGVTLVGMSGGGARAVLASALSDDIRAIGVMSMMSTFGSLVDGYVNKHTWMMLNPGIGRVAEWPDIAGARAPRPLFVGFAAEDELFPAEGLRAADVRLAERYAAAGASARYRAHWEDAPHSFGVPMQDAFIRWHRSLVNP</sequence>
<proteinExistence type="inferred from homology"/>
<evidence type="ECO:0000313" key="3">
    <source>
        <dbReference type="Proteomes" id="UP001165586"/>
    </source>
</evidence>
<reference evidence="2" key="1">
    <citation type="submission" date="2022-08" db="EMBL/GenBank/DDBJ databases">
        <authorList>
            <person name="Deng Y."/>
            <person name="Han X.-F."/>
            <person name="Zhang Y.-Q."/>
        </authorList>
    </citation>
    <scope>NUCLEOTIDE SEQUENCE</scope>
    <source>
        <strain evidence="2">CPCC 203386</strain>
    </source>
</reference>
<comment type="similarity">
    <text evidence="1">Belongs to the AB hydrolase superfamily.</text>
</comment>
<dbReference type="Gene3D" id="3.40.50.1820">
    <property type="entry name" value="alpha/beta hydrolase"/>
    <property type="match status" value="1"/>
</dbReference>
<comment type="caution">
    <text evidence="2">The sequence shown here is derived from an EMBL/GenBank/DDBJ whole genome shotgun (WGS) entry which is preliminary data.</text>
</comment>
<organism evidence="2 3">
    <name type="scientific">Herbiconiux daphne</name>
    <dbReference type="NCBI Taxonomy" id="2970914"/>
    <lineage>
        <taxon>Bacteria</taxon>
        <taxon>Bacillati</taxon>
        <taxon>Actinomycetota</taxon>
        <taxon>Actinomycetes</taxon>
        <taxon>Micrococcales</taxon>
        <taxon>Microbacteriaceae</taxon>
        <taxon>Herbiconiux</taxon>
    </lineage>
</organism>
<dbReference type="InterPro" id="IPR050261">
    <property type="entry name" value="FrsA_esterase"/>
</dbReference>
<evidence type="ECO:0000256" key="1">
    <source>
        <dbReference type="ARBA" id="ARBA00008645"/>
    </source>
</evidence>
<accession>A0ABT2GW41</accession>
<dbReference type="PANTHER" id="PTHR22946">
    <property type="entry name" value="DIENELACTONE HYDROLASE DOMAIN-CONTAINING PROTEIN-RELATED"/>
    <property type="match status" value="1"/>
</dbReference>
<dbReference type="Proteomes" id="UP001165586">
    <property type="component" value="Unassembled WGS sequence"/>
</dbReference>
<protein>
    <submittedName>
        <fullName evidence="2">Acetylesterase</fullName>
    </submittedName>
</protein>
<dbReference type="InterPro" id="IPR029058">
    <property type="entry name" value="AB_hydrolase_fold"/>
</dbReference>
<dbReference type="EMBL" id="JANLCJ010000001">
    <property type="protein sequence ID" value="MCS5732180.1"/>
    <property type="molecule type" value="Genomic_DNA"/>
</dbReference>
<dbReference type="RefSeq" id="WP_259536667.1">
    <property type="nucleotide sequence ID" value="NZ_JANLCJ010000001.1"/>
</dbReference>
<dbReference type="SUPFAM" id="SSF53474">
    <property type="entry name" value="alpha/beta-Hydrolases"/>
    <property type="match status" value="1"/>
</dbReference>